<keyword evidence="3" id="KW-1185">Reference proteome</keyword>
<gene>
    <name evidence="2" type="ORF">R3P38DRAFT_3028766</name>
</gene>
<dbReference type="PANTHER" id="PTHR33099:SF7">
    <property type="entry name" value="MYND-TYPE DOMAIN-CONTAINING PROTEIN"/>
    <property type="match status" value="1"/>
</dbReference>
<accession>A0AAW0AFA1</accession>
<dbReference type="EMBL" id="JAWWNJ010000070">
    <property type="protein sequence ID" value="KAK7007677.1"/>
    <property type="molecule type" value="Genomic_DNA"/>
</dbReference>
<dbReference type="PANTHER" id="PTHR33099">
    <property type="entry name" value="FE2OG DIOXYGENASE DOMAIN-CONTAINING PROTEIN"/>
    <property type="match status" value="1"/>
</dbReference>
<feature type="region of interest" description="Disordered" evidence="1">
    <location>
        <begin position="1"/>
        <end position="125"/>
    </location>
</feature>
<name>A0AAW0AFA1_9AGAR</name>
<proteinExistence type="predicted"/>
<organism evidence="2 3">
    <name type="scientific">Favolaschia claudopus</name>
    <dbReference type="NCBI Taxonomy" id="2862362"/>
    <lineage>
        <taxon>Eukaryota</taxon>
        <taxon>Fungi</taxon>
        <taxon>Dikarya</taxon>
        <taxon>Basidiomycota</taxon>
        <taxon>Agaricomycotina</taxon>
        <taxon>Agaricomycetes</taxon>
        <taxon>Agaricomycetidae</taxon>
        <taxon>Agaricales</taxon>
        <taxon>Marasmiineae</taxon>
        <taxon>Mycenaceae</taxon>
        <taxon>Favolaschia</taxon>
    </lineage>
</organism>
<evidence type="ECO:0000256" key="1">
    <source>
        <dbReference type="SAM" id="MobiDB-lite"/>
    </source>
</evidence>
<feature type="region of interest" description="Disordered" evidence="1">
    <location>
        <begin position="1155"/>
        <end position="1180"/>
    </location>
</feature>
<sequence length="1180" mass="132025">MSESDDLPVEESMLGEAENALGGRGAGEDGDVEMRVEEEDSEGEDGKEEEEGKDVEEPSEEEEEEDSEEGKGEQEAGEEDECFESGDTVTGYEVYRNKEKEKKGRKKSRWTDDEPSEKKPTVGEIDGSTAIHEAFQLFDFQGSFISSKRYSMSGAANPCLDVEGVGGSIGLPLSLAVGESLVAGHDALLVVAAAQVRFLNPEWEGWMKKEAAGVCAGLAGHEVGPSYRLRNLVVEGVGSSFKLPDLPADAAGRLIIYLPSMFTGGRLECRLGVQCKSVDFSSKSHLRTSMFAAYSGVDVTSDPIQSGYRLGLIYDVVQADHESDRIPRFPDNPAAVSFLERAIKQWNAGESDYQENYIAYFLQKSYNGRNFSRRSLTGSDDILVKHLIRLAEELDFQLGFIEIHLFQQPYGEYEMSYGESQSDEVDPRRITELGLEPEVPREWSWGATDWQGVSIGLTGFEVEEDEDEEEETKYLNGGTTSVQPTRIEYERFGYGNIRADETYERTAIILVSKTCYKGSEVVGFSYSENYARRELQRSVSVTPSSREKILVNSLKGRKKKGKKTPRVLCKCACQWADLELLLYTLKAHRVASNLERIGMDGCIAALHKFGWDPLKDFFKKVVHDDSSNIRRQELAAMLTDLAKESDNLELEEWSKEQPELMLGSLSRSCIAEVDWLLNLGTSHGADFLRDIVYPQLESQELQSSFWVHFVQQLRKHPVVGDLSPAFVRNCVVQAVNNITPFAATHDVAHQTYPYHTQEPEINSITDVFRLCRTTGNVDLCPQILDKMKQDAQEAKFLVECPPWKFYLELTRSLDDSLSLPETPSTEDDYDSQPFFKEAIFNILRGEEKFSPCPFSADNLSILVVAINRGGGYAVFEEADAKTLLSGRDTESLKTLTRYLVREWKLQYETRPGLVKALVSHAIDVFETTALHQPSRMQAKPLRIDDVIGLLNFCFEVDEQSEIQHLLLHVVAPPSGVSILQHVEKILVPLLSALRDYLVTRGLTLEAPPFAKCAANIVKAFSVTAMRQTPQDLIGDTRVGCASNSCSECRVLRNFFQRDADDKTLEITRTGKIREHVANQVFALPESWGTTCRTIKTHTTPYTIEIVKGENMTAAGVWKEHSERGKALLALLGDEPAQRRILGPNYSEVTAQICERNTKRSGDDDERHLGSPAKRARVARD</sequence>
<dbReference type="AlphaFoldDB" id="A0AAW0AFA1"/>
<evidence type="ECO:0000313" key="3">
    <source>
        <dbReference type="Proteomes" id="UP001362999"/>
    </source>
</evidence>
<reference evidence="2 3" key="1">
    <citation type="journal article" date="2024" name="J Genomics">
        <title>Draft genome sequencing and assembly of Favolaschia claudopus CIRM-BRFM 2984 isolated from oak limbs.</title>
        <authorList>
            <person name="Navarro D."/>
            <person name="Drula E."/>
            <person name="Chaduli D."/>
            <person name="Cazenave R."/>
            <person name="Ahrendt S."/>
            <person name="Wang J."/>
            <person name="Lipzen A."/>
            <person name="Daum C."/>
            <person name="Barry K."/>
            <person name="Grigoriev I.V."/>
            <person name="Favel A."/>
            <person name="Rosso M.N."/>
            <person name="Martin F."/>
        </authorList>
    </citation>
    <scope>NUCLEOTIDE SEQUENCE [LARGE SCALE GENOMIC DNA]</scope>
    <source>
        <strain evidence="2 3">CIRM-BRFM 2984</strain>
    </source>
</reference>
<comment type="caution">
    <text evidence="2">The sequence shown here is derived from an EMBL/GenBank/DDBJ whole genome shotgun (WGS) entry which is preliminary data.</text>
</comment>
<protein>
    <submittedName>
        <fullName evidence="2">2og-fe oxygenase</fullName>
    </submittedName>
</protein>
<feature type="compositionally biased region" description="Acidic residues" evidence="1">
    <location>
        <begin position="75"/>
        <end position="84"/>
    </location>
</feature>
<feature type="compositionally biased region" description="Acidic residues" evidence="1">
    <location>
        <begin position="28"/>
        <end position="68"/>
    </location>
</feature>
<feature type="compositionally biased region" description="Basic and acidic residues" evidence="1">
    <location>
        <begin position="109"/>
        <end position="121"/>
    </location>
</feature>
<evidence type="ECO:0000313" key="2">
    <source>
        <dbReference type="EMBL" id="KAK7007677.1"/>
    </source>
</evidence>
<dbReference type="Proteomes" id="UP001362999">
    <property type="component" value="Unassembled WGS sequence"/>
</dbReference>
<feature type="compositionally biased region" description="Basic and acidic residues" evidence="1">
    <location>
        <begin position="1155"/>
        <end position="1168"/>
    </location>
</feature>